<feature type="repeat" description="ANK" evidence="3">
    <location>
        <begin position="376"/>
        <end position="408"/>
    </location>
</feature>
<evidence type="ECO:0000256" key="1">
    <source>
        <dbReference type="ARBA" id="ARBA00022737"/>
    </source>
</evidence>
<dbReference type="SMART" id="SM00248">
    <property type="entry name" value="ANK"/>
    <property type="match status" value="4"/>
</dbReference>
<feature type="compositionally biased region" description="Polar residues" evidence="5">
    <location>
        <begin position="10"/>
        <end position="25"/>
    </location>
</feature>
<sequence length="466" mass="52577">MISAFRSRFLETTSPQDAPSKTAQTRAADEPETSNQRVAQFLDQYGDYRIQQQFRLLADQAKRDCEDILETAGIKGMVQSRSKKHASLQKKLKDMAKDIVFVETISGDATVDDESEDVKQYHEGDIYDHPEMGDLAGIRIGLYFPADVRRVAEEINRLYDVAHTFGTVQDTRTVVTERNTDIEAHGNGRWISQSPGEDVHHWEHYGYKSWQVVVQWRRPYPEALSAIEKALAPTNIFNSLKIEIQVGTIVTQAWAEVQHNIIYKNPYKIDKTPTMLRMIDAINGLAINTDIMLNELEKSLEQAKLEAAARRQVELAQACLEDNIQRVKEMMEDGADINHADEEGDTPLHRACKGGSDEVLELLLAEGAKADVQNSAGWTPLHEACDTENDWVMARLLSHGVDIEIKENMGNTALHLAAFRGFDGKVQQLLSYGARTDSKTLRGMTPYDLALRRGKYDVLAILEEYQ</sequence>
<evidence type="ECO:0000313" key="7">
    <source>
        <dbReference type="EMBL" id="RBR09082.1"/>
    </source>
</evidence>
<dbReference type="Pfam" id="PF00023">
    <property type="entry name" value="Ank"/>
    <property type="match status" value="1"/>
</dbReference>
<dbReference type="InterPro" id="IPR036770">
    <property type="entry name" value="Ankyrin_rpt-contain_sf"/>
</dbReference>
<evidence type="ECO:0000256" key="5">
    <source>
        <dbReference type="SAM" id="MobiDB-lite"/>
    </source>
</evidence>
<evidence type="ECO:0000313" key="8">
    <source>
        <dbReference type="Proteomes" id="UP000253153"/>
    </source>
</evidence>
<dbReference type="PANTHER" id="PTHR24171">
    <property type="entry name" value="ANKYRIN REPEAT DOMAIN-CONTAINING PROTEIN 39-RELATED"/>
    <property type="match status" value="1"/>
</dbReference>
<dbReference type="Gene3D" id="1.25.40.20">
    <property type="entry name" value="Ankyrin repeat-containing domain"/>
    <property type="match status" value="2"/>
</dbReference>
<keyword evidence="4" id="KW-0175">Coiled coil</keyword>
<feature type="region of interest" description="Disordered" evidence="5">
    <location>
        <begin position="1"/>
        <end position="35"/>
    </location>
</feature>
<dbReference type="SUPFAM" id="SSF48403">
    <property type="entry name" value="Ankyrin repeat"/>
    <property type="match status" value="1"/>
</dbReference>
<dbReference type="RefSeq" id="XP_031011787.1">
    <property type="nucleotide sequence ID" value="XM_031164157.1"/>
</dbReference>
<evidence type="ECO:0000256" key="4">
    <source>
        <dbReference type="SAM" id="Coils"/>
    </source>
</evidence>
<feature type="repeat" description="ANK" evidence="3">
    <location>
        <begin position="343"/>
        <end position="375"/>
    </location>
</feature>
<feature type="repeat" description="ANK" evidence="3">
    <location>
        <begin position="409"/>
        <end position="441"/>
    </location>
</feature>
<dbReference type="Pfam" id="PF04607">
    <property type="entry name" value="RelA_SpoT"/>
    <property type="match status" value="1"/>
</dbReference>
<proteinExistence type="predicted"/>
<dbReference type="GO" id="GO:0015969">
    <property type="term" value="P:guanosine tetraphosphate metabolic process"/>
    <property type="evidence" value="ECO:0007669"/>
    <property type="project" value="InterPro"/>
</dbReference>
<dbReference type="AlphaFoldDB" id="A0A366QWI8"/>
<dbReference type="EMBL" id="QKXC01000273">
    <property type="protein sequence ID" value="RBR09082.1"/>
    <property type="molecule type" value="Genomic_DNA"/>
</dbReference>
<dbReference type="Pfam" id="PF12796">
    <property type="entry name" value="Ank_2"/>
    <property type="match status" value="1"/>
</dbReference>
<reference evidence="7 8" key="1">
    <citation type="submission" date="2018-06" db="EMBL/GenBank/DDBJ databases">
        <title>Fusarium incarnatum-equiseti species complex species 28.</title>
        <authorList>
            <person name="Gardiner D.M."/>
        </authorList>
    </citation>
    <scope>NUCLEOTIDE SEQUENCE [LARGE SCALE GENOMIC DNA]</scope>
    <source>
        <strain evidence="7 8">FIESC_28</strain>
    </source>
</reference>
<accession>A0A366QWI8</accession>
<dbReference type="GeneID" id="41999453"/>
<feature type="coiled-coil region" evidence="4">
    <location>
        <begin position="286"/>
        <end position="313"/>
    </location>
</feature>
<protein>
    <recommendedName>
        <fullName evidence="6">RelA/SpoT domain-containing protein</fullName>
    </recommendedName>
</protein>
<keyword evidence="2 3" id="KW-0040">ANK repeat</keyword>
<keyword evidence="8" id="KW-1185">Reference proteome</keyword>
<organism evidence="7 8">
    <name type="scientific">Fusarium coffeatum</name>
    <dbReference type="NCBI Taxonomy" id="231269"/>
    <lineage>
        <taxon>Eukaryota</taxon>
        <taxon>Fungi</taxon>
        <taxon>Dikarya</taxon>
        <taxon>Ascomycota</taxon>
        <taxon>Pezizomycotina</taxon>
        <taxon>Sordariomycetes</taxon>
        <taxon>Hypocreomycetidae</taxon>
        <taxon>Hypocreales</taxon>
        <taxon>Nectriaceae</taxon>
        <taxon>Fusarium</taxon>
        <taxon>Fusarium incarnatum-equiseti species complex</taxon>
    </lineage>
</organism>
<evidence type="ECO:0000256" key="3">
    <source>
        <dbReference type="PROSITE-ProRule" id="PRU00023"/>
    </source>
</evidence>
<dbReference type="OrthoDB" id="4719016at2759"/>
<dbReference type="PRINTS" id="PR01415">
    <property type="entry name" value="ANKYRIN"/>
</dbReference>
<comment type="caution">
    <text evidence="7">The sequence shown here is derived from an EMBL/GenBank/DDBJ whole genome shotgun (WGS) entry which is preliminary data.</text>
</comment>
<gene>
    <name evidence="7" type="ORF">FIESC28_10022</name>
</gene>
<keyword evidence="1" id="KW-0677">Repeat</keyword>
<dbReference type="GO" id="GO:0085020">
    <property type="term" value="P:protein K6-linked ubiquitination"/>
    <property type="evidence" value="ECO:0007669"/>
    <property type="project" value="TreeGrafter"/>
</dbReference>
<dbReference type="InterPro" id="IPR007685">
    <property type="entry name" value="RelA_SpoT"/>
</dbReference>
<dbReference type="InterPro" id="IPR043519">
    <property type="entry name" value="NT_sf"/>
</dbReference>
<dbReference type="GO" id="GO:0004842">
    <property type="term" value="F:ubiquitin-protein transferase activity"/>
    <property type="evidence" value="ECO:0007669"/>
    <property type="project" value="TreeGrafter"/>
</dbReference>
<evidence type="ECO:0000259" key="6">
    <source>
        <dbReference type="Pfam" id="PF04607"/>
    </source>
</evidence>
<dbReference type="PROSITE" id="PS50088">
    <property type="entry name" value="ANK_REPEAT"/>
    <property type="match status" value="3"/>
</dbReference>
<evidence type="ECO:0000256" key="2">
    <source>
        <dbReference type="ARBA" id="ARBA00023043"/>
    </source>
</evidence>
<dbReference type="PROSITE" id="PS50297">
    <property type="entry name" value="ANK_REP_REGION"/>
    <property type="match status" value="3"/>
</dbReference>
<dbReference type="Gene3D" id="3.30.460.10">
    <property type="entry name" value="Beta Polymerase, domain 2"/>
    <property type="match status" value="1"/>
</dbReference>
<name>A0A366QWI8_9HYPO</name>
<dbReference type="InterPro" id="IPR002110">
    <property type="entry name" value="Ankyrin_rpt"/>
</dbReference>
<dbReference type="PANTHER" id="PTHR24171:SF8">
    <property type="entry name" value="BRCA1-ASSOCIATED RING DOMAIN PROTEIN 1"/>
    <property type="match status" value="1"/>
</dbReference>
<dbReference type="SUPFAM" id="SSF81301">
    <property type="entry name" value="Nucleotidyltransferase"/>
    <property type="match status" value="1"/>
</dbReference>
<dbReference type="Proteomes" id="UP000253153">
    <property type="component" value="Unassembled WGS sequence"/>
</dbReference>
<feature type="domain" description="RelA/SpoT" evidence="6">
    <location>
        <begin position="128"/>
        <end position="265"/>
    </location>
</feature>